<reference evidence="1" key="1">
    <citation type="submission" date="2021-04" db="EMBL/GenBank/DDBJ databases">
        <title>Biosynthetic gene clusters of Dactylosporangioum roseum.</title>
        <authorList>
            <person name="Hartkoorn R.C."/>
            <person name="Beaudoing E."/>
            <person name="Hot D."/>
            <person name="Moureu S."/>
        </authorList>
    </citation>
    <scope>NUCLEOTIDE SEQUENCE</scope>
    <source>
        <strain evidence="1">NRRL B-16295</strain>
    </source>
</reference>
<dbReference type="EMBL" id="CP073721">
    <property type="protein sequence ID" value="UWZ39707.1"/>
    <property type="molecule type" value="Genomic_DNA"/>
</dbReference>
<accession>A0ABY5ZCW0</accession>
<name>A0ABY5ZCW0_9ACTN</name>
<dbReference type="RefSeq" id="WP_260729136.1">
    <property type="nucleotide sequence ID" value="NZ_BAAABS010000028.1"/>
</dbReference>
<dbReference type="Proteomes" id="UP001058271">
    <property type="component" value="Chromosome"/>
</dbReference>
<sequence>MRTALTSSASFEATLVRRIATENWGFQRLHCEVDEQAGGDLAYRIITPGETFTFGARSVVRPDTGTRAGRLRENDFDLYGVVFPGSVDRATLYAEHAEQVARGWKGRTTASALGWSFANRSSRTFDHTIELLARGTTPEVRSVLGDGGYLVRNAGFYGNGRHGTIPWLSLDEQGPLGHPYHLDLLTLFLWKLASFDLVEGAAVARNRFAARLPGEFRRAVGVGNSSGIGTIATLVRWPTTLAAMTVGRELVLAHGRAGMARGAATEGLGQRLAHSLDAHRAEAIDLVDEQTATALDTRIDHLVASACAGNYRPVQQLLTENVPTLAAAIAAAAVIDSDPAAATESMPIVAGLMRYLVEPRPEMTVAELATILTSRFGWALALGRAGDVDRTHFWYKSSENGENRRGERAVDPGPEFETFVDVASAVRRLGEFLSHSDPRSLVGRLLLAHPELTGVVARVQLAARVPYTELSANLVSRHFAPADVIRYFLTGLGTRWPKPASDLWLAGVFMSLFEDDVPVEVAPATCAATVEPLGQDRTPACHPSPAEGLVLDRVDRQIQVAYPELRRSMHDVLRALRIPSAMTSEVAELIVWTQAEFGCGIDIVRRLAARLSGEEGGTGLTGGADGTGPGGFGGLGATLHDGVVDLRGQSLAVMGMRLVDVVAMAGAGPTTLSIRNARDPMAAPYMCRSLAVRGFHVSCTVHDGVAPRTIVATTESGSPVVRVQRAESGWGIATPCAGPAGSIRSGGTGVSTLELRVSRHALLGTQAARNTDLVGSAADVAMRGGMYVLATDYEALLALAARLRVATSERSRSQAG</sequence>
<evidence type="ECO:0000313" key="2">
    <source>
        <dbReference type="Proteomes" id="UP001058271"/>
    </source>
</evidence>
<gene>
    <name evidence="1" type="ORF">Drose_16700</name>
</gene>
<protein>
    <submittedName>
        <fullName evidence="1">Uncharacterized protein</fullName>
    </submittedName>
</protein>
<keyword evidence="2" id="KW-1185">Reference proteome</keyword>
<organism evidence="1 2">
    <name type="scientific">Dactylosporangium roseum</name>
    <dbReference type="NCBI Taxonomy" id="47989"/>
    <lineage>
        <taxon>Bacteria</taxon>
        <taxon>Bacillati</taxon>
        <taxon>Actinomycetota</taxon>
        <taxon>Actinomycetes</taxon>
        <taxon>Micromonosporales</taxon>
        <taxon>Micromonosporaceae</taxon>
        <taxon>Dactylosporangium</taxon>
    </lineage>
</organism>
<proteinExistence type="predicted"/>
<evidence type="ECO:0000313" key="1">
    <source>
        <dbReference type="EMBL" id="UWZ39707.1"/>
    </source>
</evidence>